<dbReference type="EMBL" id="AAZDVE040000009">
    <property type="protein sequence ID" value="EMP9432549.1"/>
    <property type="molecule type" value="Genomic_DNA"/>
</dbReference>
<gene>
    <name evidence="2" type="ORF">JRA39_001586</name>
</gene>
<accession>A0AAI9HYS4</accession>
<dbReference type="InterPro" id="IPR021459">
    <property type="entry name" value="GH101-related"/>
</dbReference>
<comment type="caution">
    <text evidence="2">The sequence shown here is derived from an EMBL/GenBank/DDBJ whole genome shotgun (WGS) entry which is preliminary data.</text>
</comment>
<evidence type="ECO:0000313" key="2">
    <source>
        <dbReference type="EMBL" id="EMP9432549.1"/>
    </source>
</evidence>
<keyword evidence="1" id="KW-0732">Signal</keyword>
<name>A0AAI9HYS4_PROST</name>
<sequence>MKKYHCKLAITLLFISSISHGLTLKNNDFSITIEPETLKIAHENEVINKGIQQRTTQKIKATDDKASWYWPDRQMNVSARLEGQQLRLRFTTSQVQTFFWYQSPKDISALYMPLGEGSHIPTDNIIWQQYLLKEQNGIDTNYDLKLPLWSQQQNRVYSWLLINPFNNKINFSTQSKQLHMSSGHIFDQFNLEQPFDVILSVGNSPIDGALAYRQYLESIGEIKTLRKKFTYIHDGYKLIGATHIYVWGKGLLDQQDIKDWQGLSQYLQSSSGKRIWQALEKDAQTAFKKITLAPPEEWQRPYLTNALNNAFKRIIPNSKAPYDAEFLQHQQMQAQKIKRFAALQLGPWLTASQNWGQGLSIPLINQLNIRGLDRIWLGVDNWVVTFYQPQAVDQALELGYLIGSYDSYDTGIPAGVNDQWLTAQIPSELRKKCAIVQKNGQKLPGFGGQGYYLNPGCMLNYSKNRIKNILELSHTNSLFLDVDGTAMVTNDYHPENRTSAQQMAQARNTRLEWIEKNLRIPLGSEDGNALTAKHLMFAHGMETWGFGWGDQSIHKDKNSPYYLGAWWPESEPATFFKKAKLKQPYLTVEFDPRWRLPLYQAVFHDTIISTHHWTFDNLKFPEVQTTRELLSQLYNTAPLYNLSRNTIQKRLPDILRSNEVYRPLHEVLWDKKMVGFQWLDNEGWVQKTTFSDGTVIMANFSKQAFNDLPPQSLKAILASGRVIQQSY</sequence>
<dbReference type="GO" id="GO:0016787">
    <property type="term" value="F:hydrolase activity"/>
    <property type="evidence" value="ECO:0007669"/>
    <property type="project" value="UniProtKB-KW"/>
</dbReference>
<organism evidence="2">
    <name type="scientific">Providencia stuartii</name>
    <dbReference type="NCBI Taxonomy" id="588"/>
    <lineage>
        <taxon>Bacteria</taxon>
        <taxon>Pseudomonadati</taxon>
        <taxon>Pseudomonadota</taxon>
        <taxon>Gammaproteobacteria</taxon>
        <taxon>Enterobacterales</taxon>
        <taxon>Morganellaceae</taxon>
        <taxon>Providencia</taxon>
    </lineage>
</organism>
<evidence type="ECO:0000256" key="1">
    <source>
        <dbReference type="SAM" id="SignalP"/>
    </source>
</evidence>
<dbReference type="AlphaFoldDB" id="A0AAI9HYS4"/>
<keyword evidence="2" id="KW-0378">Hydrolase</keyword>
<proteinExistence type="predicted"/>
<reference evidence="2" key="1">
    <citation type="submission" date="2024-02" db="EMBL/GenBank/DDBJ databases">
        <authorList>
            <consortium name="Clinical and Environmental Microbiology Branch: Whole genome sequencing antimicrobial resistance pathogens in the healthcare setting"/>
        </authorList>
    </citation>
    <scope>NUCLEOTIDE SEQUENCE</scope>
    <source>
        <strain evidence="2">2020GO-00142</strain>
    </source>
</reference>
<dbReference type="Pfam" id="PF11308">
    <property type="entry name" value="Glyco_hydro_129"/>
    <property type="match status" value="1"/>
</dbReference>
<feature type="signal peptide" evidence="1">
    <location>
        <begin position="1"/>
        <end position="21"/>
    </location>
</feature>
<feature type="chain" id="PRO_5042601723" evidence="1">
    <location>
        <begin position="22"/>
        <end position="727"/>
    </location>
</feature>
<protein>
    <submittedName>
        <fullName evidence="2">Glycoside hydrolase</fullName>
    </submittedName>
</protein>